<dbReference type="Proteomes" id="UP001239445">
    <property type="component" value="Unassembled WGS sequence"/>
</dbReference>
<protein>
    <submittedName>
        <fullName evidence="2">Uncharacterized protein</fullName>
    </submittedName>
</protein>
<feature type="compositionally biased region" description="Polar residues" evidence="1">
    <location>
        <begin position="235"/>
        <end position="247"/>
    </location>
</feature>
<accession>A0AAJ0FCF6</accession>
<feature type="region of interest" description="Disordered" evidence="1">
    <location>
        <begin position="325"/>
        <end position="347"/>
    </location>
</feature>
<sequence>MGSRKNARRIPYGRYTYLLGMPASEQPPVLKVATKFGRIPPKDVTIKRHELEGLASIYVRIYQVPHKTRDRLERWRRHHQRLAASWGMSFWNTRAKDAELGIVPREAGIPPAALNMVSRIAGSGVGRVRSPKSQDDVHRGVAGGGRHKNSKGENRKFVALGAALRTRYTFLPKETKLAVGNEANDSDSTVDFEEEKEQVGMQGSPAVDSGNGDREENNTEGNGEDDPMVPPPSAQSPQNKSRQTSVSVEDEDEEEIEPDHKTDKNNDAPTSLSADQHRHDELEAARDALKDLFIWFQSTSITLDEADPLKEPLTKMSWSAARSFERASRAGRKSASDLNGNRELSEEERAARISARRAMVDEWAF</sequence>
<feature type="region of interest" description="Disordered" evidence="1">
    <location>
        <begin position="181"/>
        <end position="276"/>
    </location>
</feature>
<keyword evidence="3" id="KW-1185">Reference proteome</keyword>
<reference evidence="2" key="1">
    <citation type="submission" date="2023-06" db="EMBL/GenBank/DDBJ databases">
        <title>Genome-scale phylogeny and comparative genomics of the fungal order Sordariales.</title>
        <authorList>
            <consortium name="Lawrence Berkeley National Laboratory"/>
            <person name="Hensen N."/>
            <person name="Bonometti L."/>
            <person name="Westerberg I."/>
            <person name="Brannstrom I.O."/>
            <person name="Guillou S."/>
            <person name="Cros-Aarteil S."/>
            <person name="Calhoun S."/>
            <person name="Haridas S."/>
            <person name="Kuo A."/>
            <person name="Mondo S."/>
            <person name="Pangilinan J."/>
            <person name="Riley R."/>
            <person name="Labutti K."/>
            <person name="Andreopoulos B."/>
            <person name="Lipzen A."/>
            <person name="Chen C."/>
            <person name="Yanf M."/>
            <person name="Daum C."/>
            <person name="Ng V."/>
            <person name="Clum A."/>
            <person name="Steindorff A."/>
            <person name="Ohm R."/>
            <person name="Martin F."/>
            <person name="Silar P."/>
            <person name="Natvig D."/>
            <person name="Lalanne C."/>
            <person name="Gautier V."/>
            <person name="Ament-Velasquez S.L."/>
            <person name="Kruys A."/>
            <person name="Hutchinson M.I."/>
            <person name="Powell A.J."/>
            <person name="Barry K."/>
            <person name="Miller A.N."/>
            <person name="Grigoriev I.V."/>
            <person name="Debuchy R."/>
            <person name="Gladieux P."/>
            <person name="Thoren M.H."/>
            <person name="Johannesson H."/>
        </authorList>
    </citation>
    <scope>NUCLEOTIDE SEQUENCE</scope>
    <source>
        <strain evidence="2">PSN4</strain>
    </source>
</reference>
<dbReference type="AlphaFoldDB" id="A0AAJ0FCF6"/>
<feature type="region of interest" description="Disordered" evidence="1">
    <location>
        <begin position="125"/>
        <end position="154"/>
    </location>
</feature>
<evidence type="ECO:0000313" key="3">
    <source>
        <dbReference type="Proteomes" id="UP001239445"/>
    </source>
</evidence>
<proteinExistence type="predicted"/>
<evidence type="ECO:0000256" key="1">
    <source>
        <dbReference type="SAM" id="MobiDB-lite"/>
    </source>
</evidence>
<organism evidence="2 3">
    <name type="scientific">Echria macrotheca</name>
    <dbReference type="NCBI Taxonomy" id="438768"/>
    <lineage>
        <taxon>Eukaryota</taxon>
        <taxon>Fungi</taxon>
        <taxon>Dikarya</taxon>
        <taxon>Ascomycota</taxon>
        <taxon>Pezizomycotina</taxon>
        <taxon>Sordariomycetes</taxon>
        <taxon>Sordariomycetidae</taxon>
        <taxon>Sordariales</taxon>
        <taxon>Schizotheciaceae</taxon>
        <taxon>Echria</taxon>
    </lineage>
</organism>
<gene>
    <name evidence="2" type="ORF">QBC47DRAFT_358163</name>
</gene>
<feature type="compositionally biased region" description="Acidic residues" evidence="1">
    <location>
        <begin position="248"/>
        <end position="257"/>
    </location>
</feature>
<dbReference type="EMBL" id="MU839829">
    <property type="protein sequence ID" value="KAK1758293.1"/>
    <property type="molecule type" value="Genomic_DNA"/>
</dbReference>
<comment type="caution">
    <text evidence="2">The sequence shown here is derived from an EMBL/GenBank/DDBJ whole genome shotgun (WGS) entry which is preliminary data.</text>
</comment>
<feature type="compositionally biased region" description="Acidic residues" evidence="1">
    <location>
        <begin position="184"/>
        <end position="196"/>
    </location>
</feature>
<evidence type="ECO:0000313" key="2">
    <source>
        <dbReference type="EMBL" id="KAK1758293.1"/>
    </source>
</evidence>
<name>A0AAJ0FCF6_9PEZI</name>